<gene>
    <name evidence="1" type="ORF">KPSA3_02983</name>
</gene>
<dbReference type="AlphaFoldDB" id="A0AAN4TKW2"/>
<accession>A0AAN4TKW2</accession>
<dbReference type="EMBL" id="BGKA01000095">
    <property type="protein sequence ID" value="GBH17025.1"/>
    <property type="molecule type" value="Genomic_DNA"/>
</dbReference>
<evidence type="ECO:0000313" key="1">
    <source>
        <dbReference type="EMBL" id="GBH17025.1"/>
    </source>
</evidence>
<dbReference type="Proteomes" id="UP000248291">
    <property type="component" value="Unassembled WGS sequence"/>
</dbReference>
<evidence type="ECO:0000313" key="2">
    <source>
        <dbReference type="Proteomes" id="UP000248291"/>
    </source>
</evidence>
<sequence length="40" mass="4248">MLIMAMISSPSGNRADAIVWGLSDISVVRPDVSEVRVSST</sequence>
<name>A0AAN4TKW2_PSESF</name>
<organism evidence="1 2">
    <name type="scientific">Pseudomonas syringae pv. actinidiae</name>
    <dbReference type="NCBI Taxonomy" id="103796"/>
    <lineage>
        <taxon>Bacteria</taxon>
        <taxon>Pseudomonadati</taxon>
        <taxon>Pseudomonadota</taxon>
        <taxon>Gammaproteobacteria</taxon>
        <taxon>Pseudomonadales</taxon>
        <taxon>Pseudomonadaceae</taxon>
        <taxon>Pseudomonas</taxon>
        <taxon>Pseudomonas syringae</taxon>
    </lineage>
</organism>
<comment type="caution">
    <text evidence="1">The sequence shown here is derived from an EMBL/GenBank/DDBJ whole genome shotgun (WGS) entry which is preliminary data.</text>
</comment>
<reference evidence="1 2" key="1">
    <citation type="submission" date="2018-04" db="EMBL/GenBank/DDBJ databases">
        <title>Draft genome sequence of Pseudomonas syringae pv. actinidiae biovar 3 strains isolated from kiwifruit in Kagawa prefecture.</title>
        <authorList>
            <person name="Tabuchi M."/>
            <person name="Saito M."/>
            <person name="Fujiwara S."/>
            <person name="Sasa N."/>
            <person name="Akimitsu K."/>
            <person name="Gomi K."/>
            <person name="Konishi-Sugita S."/>
            <person name="Hamano K."/>
            <person name="Kataoka I."/>
        </authorList>
    </citation>
    <scope>NUCLEOTIDE SEQUENCE [LARGE SCALE GENOMIC DNA]</scope>
    <source>
        <strain evidence="1 2">MAFF212211</strain>
    </source>
</reference>
<protein>
    <submittedName>
        <fullName evidence="1">Uncharacterized protein</fullName>
    </submittedName>
</protein>
<proteinExistence type="predicted"/>